<dbReference type="EC" id="3.1.26.8" evidence="11 12"/>
<evidence type="ECO:0000256" key="2">
    <source>
        <dbReference type="ARBA" id="ARBA00022517"/>
    </source>
</evidence>
<keyword evidence="2 11" id="KW-0690">Ribosome biogenesis</keyword>
<dbReference type="InterPro" id="IPR025156">
    <property type="entry name" value="RNase_M5_C"/>
</dbReference>
<evidence type="ECO:0000256" key="12">
    <source>
        <dbReference type="NCBIfam" id="TIGR00334"/>
    </source>
</evidence>
<evidence type="ECO:0000256" key="10">
    <source>
        <dbReference type="ARBA" id="ARBA00022884"/>
    </source>
</evidence>
<dbReference type="CDD" id="cd01027">
    <property type="entry name" value="TOPRIM_RNase_M5_like"/>
    <property type="match status" value="1"/>
</dbReference>
<accession>A0A9D1LPC0</accession>
<dbReference type="HAMAP" id="MF_01469">
    <property type="entry name" value="RNase_M5"/>
    <property type="match status" value="1"/>
</dbReference>
<name>A0A9D1LPC0_9FIRM</name>
<organism evidence="14 15">
    <name type="scientific">Candidatus Alloenteromonas pullicola</name>
    <dbReference type="NCBI Taxonomy" id="2840784"/>
    <lineage>
        <taxon>Bacteria</taxon>
        <taxon>Bacillati</taxon>
        <taxon>Bacillota</taxon>
        <taxon>Bacillota incertae sedis</taxon>
        <taxon>Candidatus Alloenteromonas</taxon>
    </lineage>
</organism>
<dbReference type="Pfam" id="PF13331">
    <property type="entry name" value="DUF4093"/>
    <property type="match status" value="1"/>
</dbReference>
<dbReference type="InterPro" id="IPR006171">
    <property type="entry name" value="TOPRIM_dom"/>
</dbReference>
<keyword evidence="10 11" id="KW-0694">RNA-binding</keyword>
<evidence type="ECO:0000256" key="11">
    <source>
        <dbReference type="HAMAP-Rule" id="MF_01469"/>
    </source>
</evidence>
<keyword evidence="5" id="KW-0479">Metal-binding</keyword>
<dbReference type="GO" id="GO:0006364">
    <property type="term" value="P:rRNA processing"/>
    <property type="evidence" value="ECO:0007669"/>
    <property type="project" value="UniProtKB-UniRule"/>
</dbReference>
<dbReference type="PANTHER" id="PTHR39156:SF2">
    <property type="entry name" value="DNA PRIMASE (BACTERIAL TYPE) AND SMALL PRIMASE-LIKE PROTEINS"/>
    <property type="match status" value="1"/>
</dbReference>
<evidence type="ECO:0000256" key="3">
    <source>
        <dbReference type="ARBA" id="ARBA00022552"/>
    </source>
</evidence>
<sequence length="179" mass="19277">MTKPKLDAILVVEGATDKALIASFLDCEIVTVNGSAVSRETLDYLARASKAKDVIVLTDPDSPGKRIRDLIRQAVPTALHAFIPKEKAIKRHKVGVAESDKETILEALGHLIPGKPRVSRGTLTYSDLLSLGLAGPGSEQKREAVEAKLHLGHGNCKTMLQRLNALGISRKELEEAING</sequence>
<protein>
    <recommendedName>
        <fullName evidence="11 12">Ribonuclease M5</fullName>
        <ecNumber evidence="11 12">3.1.26.8</ecNumber>
    </recommendedName>
    <alternativeName>
        <fullName evidence="11">RNase M5</fullName>
    </alternativeName>
    <alternativeName>
        <fullName evidence="11">Ribosomal RNA terminal maturase M5</fullName>
    </alternativeName>
</protein>
<dbReference type="GO" id="GO:0043822">
    <property type="term" value="F:ribonuclease M5 activity"/>
    <property type="evidence" value="ECO:0007669"/>
    <property type="project" value="UniProtKB-UniRule"/>
</dbReference>
<gene>
    <name evidence="11 14" type="primary">rnmV</name>
    <name evidence="14" type="ORF">IAC52_04580</name>
</gene>
<evidence type="ECO:0000256" key="4">
    <source>
        <dbReference type="ARBA" id="ARBA00022722"/>
    </source>
</evidence>
<comment type="similarity">
    <text evidence="11">Belongs to the ribonuclease M5 family.</text>
</comment>
<keyword evidence="9" id="KW-0460">Magnesium</keyword>
<evidence type="ECO:0000256" key="5">
    <source>
        <dbReference type="ARBA" id="ARBA00022723"/>
    </source>
</evidence>
<proteinExistence type="inferred from homology"/>
<dbReference type="PROSITE" id="PS50880">
    <property type="entry name" value="TOPRIM"/>
    <property type="match status" value="1"/>
</dbReference>
<dbReference type="PANTHER" id="PTHR39156">
    <property type="entry name" value="RIBONUCLEASE M5"/>
    <property type="match status" value="1"/>
</dbReference>
<dbReference type="Pfam" id="PF01751">
    <property type="entry name" value="Toprim"/>
    <property type="match status" value="1"/>
</dbReference>
<dbReference type="GO" id="GO:0046872">
    <property type="term" value="F:metal ion binding"/>
    <property type="evidence" value="ECO:0007669"/>
    <property type="project" value="UniProtKB-KW"/>
</dbReference>
<dbReference type="InterPro" id="IPR004466">
    <property type="entry name" value="RNase_M5"/>
</dbReference>
<dbReference type="NCBIfam" id="TIGR00334">
    <property type="entry name" value="5S_RNA_mat_M5"/>
    <property type="match status" value="1"/>
</dbReference>
<reference evidence="14" key="1">
    <citation type="submission" date="2020-10" db="EMBL/GenBank/DDBJ databases">
        <authorList>
            <person name="Gilroy R."/>
        </authorList>
    </citation>
    <scope>NUCLEOTIDE SEQUENCE</scope>
    <source>
        <strain evidence="14">ChiGjej1B1-22543</strain>
    </source>
</reference>
<keyword evidence="8 11" id="KW-0378">Hydrolase</keyword>
<dbReference type="Proteomes" id="UP000824070">
    <property type="component" value="Unassembled WGS sequence"/>
</dbReference>
<dbReference type="GO" id="GO:0005737">
    <property type="term" value="C:cytoplasm"/>
    <property type="evidence" value="ECO:0007669"/>
    <property type="project" value="UniProtKB-SubCell"/>
</dbReference>
<feature type="domain" description="Toprim" evidence="13">
    <location>
        <begin position="7"/>
        <end position="94"/>
    </location>
</feature>
<evidence type="ECO:0000256" key="1">
    <source>
        <dbReference type="ARBA" id="ARBA00022490"/>
    </source>
</evidence>
<dbReference type="InterPro" id="IPR034141">
    <property type="entry name" value="TOPRIM_RNase_M5-like"/>
</dbReference>
<reference evidence="14" key="2">
    <citation type="journal article" date="2021" name="PeerJ">
        <title>Extensive microbial diversity within the chicken gut microbiome revealed by metagenomics and culture.</title>
        <authorList>
            <person name="Gilroy R."/>
            <person name="Ravi A."/>
            <person name="Getino M."/>
            <person name="Pursley I."/>
            <person name="Horton D.L."/>
            <person name="Alikhan N.F."/>
            <person name="Baker D."/>
            <person name="Gharbi K."/>
            <person name="Hall N."/>
            <person name="Watson M."/>
            <person name="Adriaenssens E.M."/>
            <person name="Foster-Nyarko E."/>
            <person name="Jarju S."/>
            <person name="Secka A."/>
            <person name="Antonio M."/>
            <person name="Oren A."/>
            <person name="Chaudhuri R.R."/>
            <person name="La Ragione R."/>
            <person name="Hildebrand F."/>
            <person name="Pallen M.J."/>
        </authorList>
    </citation>
    <scope>NUCLEOTIDE SEQUENCE</scope>
    <source>
        <strain evidence="14">ChiGjej1B1-22543</strain>
    </source>
</reference>
<evidence type="ECO:0000256" key="7">
    <source>
        <dbReference type="ARBA" id="ARBA00022759"/>
    </source>
</evidence>
<comment type="function">
    <text evidence="11">Required for correct processing of both the 5' and 3' ends of 5S rRNA precursor. Cleaves both sides of a double-stranded region yielding mature 5S rRNA in one step.</text>
</comment>
<dbReference type="SMART" id="SM00493">
    <property type="entry name" value="TOPRIM"/>
    <property type="match status" value="1"/>
</dbReference>
<keyword evidence="1 11" id="KW-0963">Cytoplasm</keyword>
<dbReference type="AlphaFoldDB" id="A0A9D1LPC0"/>
<evidence type="ECO:0000313" key="15">
    <source>
        <dbReference type="Proteomes" id="UP000824070"/>
    </source>
</evidence>
<dbReference type="EMBL" id="DVMV01000038">
    <property type="protein sequence ID" value="HIU45553.1"/>
    <property type="molecule type" value="Genomic_DNA"/>
</dbReference>
<evidence type="ECO:0000313" key="14">
    <source>
        <dbReference type="EMBL" id="HIU45553.1"/>
    </source>
</evidence>
<keyword evidence="7 11" id="KW-0255">Endonuclease</keyword>
<comment type="subcellular location">
    <subcellularLocation>
        <location evidence="11">Cytoplasm</location>
    </subcellularLocation>
</comment>
<keyword evidence="6 11" id="KW-0699">rRNA-binding</keyword>
<evidence type="ECO:0000259" key="13">
    <source>
        <dbReference type="PROSITE" id="PS50880"/>
    </source>
</evidence>
<comment type="catalytic activity">
    <reaction evidence="11">
        <text>Endonucleolytic cleavage of RNA, removing 21 and 42 nucleotides, respectively, from the 5'- and 3'-termini of a 5S-rRNA precursor.</text>
        <dbReference type="EC" id="3.1.26.8"/>
    </reaction>
</comment>
<keyword evidence="4 11" id="KW-0540">Nuclease</keyword>
<evidence type="ECO:0000256" key="9">
    <source>
        <dbReference type="ARBA" id="ARBA00022842"/>
    </source>
</evidence>
<keyword evidence="3 11" id="KW-0698">rRNA processing</keyword>
<dbReference type="SUPFAM" id="SSF110455">
    <property type="entry name" value="Toprim domain"/>
    <property type="match status" value="1"/>
</dbReference>
<evidence type="ECO:0000256" key="8">
    <source>
        <dbReference type="ARBA" id="ARBA00022801"/>
    </source>
</evidence>
<dbReference type="GO" id="GO:0019843">
    <property type="term" value="F:rRNA binding"/>
    <property type="evidence" value="ECO:0007669"/>
    <property type="project" value="UniProtKB-KW"/>
</dbReference>
<evidence type="ECO:0000256" key="6">
    <source>
        <dbReference type="ARBA" id="ARBA00022730"/>
    </source>
</evidence>
<comment type="caution">
    <text evidence="14">The sequence shown here is derived from an EMBL/GenBank/DDBJ whole genome shotgun (WGS) entry which is preliminary data.</text>
</comment>
<dbReference type="Gene3D" id="3.40.1360.10">
    <property type="match status" value="1"/>
</dbReference>